<keyword evidence="3" id="KW-0479">Metal-binding</keyword>
<reference evidence="7" key="2">
    <citation type="submission" date="2020-09" db="EMBL/GenBank/DDBJ databases">
        <authorList>
            <person name="Yu Y."/>
        </authorList>
    </citation>
    <scope>NUCLEOTIDE SEQUENCE</scope>
    <source>
        <strain evidence="7">KCTC 49039</strain>
    </source>
</reference>
<dbReference type="CDD" id="cd00207">
    <property type="entry name" value="fer2"/>
    <property type="match status" value="1"/>
</dbReference>
<dbReference type="Gene3D" id="3.90.1170.50">
    <property type="entry name" value="Aldehyde oxidase/xanthine dehydrogenase, a/b hammerhead"/>
    <property type="match status" value="1"/>
</dbReference>
<dbReference type="InterPro" id="IPR012675">
    <property type="entry name" value="Beta-grasp_dom_sf"/>
</dbReference>
<dbReference type="InterPro" id="IPR036884">
    <property type="entry name" value="2Fe-2S-bd_dom_sf"/>
</dbReference>
<dbReference type="PIRSF" id="PIRSF000127">
    <property type="entry name" value="Xanthine_DH"/>
    <property type="match status" value="1"/>
</dbReference>
<dbReference type="Proteomes" id="UP000610846">
    <property type="component" value="Unassembled WGS sequence"/>
</dbReference>
<dbReference type="SUPFAM" id="SSF56003">
    <property type="entry name" value="Molybdenum cofactor-binding domain"/>
    <property type="match status" value="1"/>
</dbReference>
<keyword evidence="5" id="KW-0408">Iron</keyword>
<name>A0A927IZ25_9MICO</name>
<dbReference type="Gene3D" id="1.10.150.120">
    <property type="entry name" value="[2Fe-2S]-binding domain"/>
    <property type="match status" value="1"/>
</dbReference>
<dbReference type="Gene3D" id="3.30.365.10">
    <property type="entry name" value="Aldehyde oxidase/xanthine dehydrogenase, molybdopterin binding domain"/>
    <property type="match status" value="4"/>
</dbReference>
<dbReference type="InterPro" id="IPR037165">
    <property type="entry name" value="AldOxase/xan_DH_Mopterin-bd_sf"/>
</dbReference>
<evidence type="ECO:0000256" key="5">
    <source>
        <dbReference type="ARBA" id="ARBA00023004"/>
    </source>
</evidence>
<keyword evidence="2" id="KW-0500">Molybdenum</keyword>
<dbReference type="InterPro" id="IPR002888">
    <property type="entry name" value="2Fe-2S-bd"/>
</dbReference>
<dbReference type="SUPFAM" id="SSF54292">
    <property type="entry name" value="2Fe-2S ferredoxin-like"/>
    <property type="match status" value="1"/>
</dbReference>
<dbReference type="InterPro" id="IPR006058">
    <property type="entry name" value="2Fe2S_fd_BS"/>
</dbReference>
<dbReference type="EMBL" id="JACYHB010000002">
    <property type="protein sequence ID" value="MBD8078190.1"/>
    <property type="molecule type" value="Genomic_DNA"/>
</dbReference>
<keyword evidence="4" id="KW-0560">Oxidoreductase</keyword>
<evidence type="ECO:0000256" key="3">
    <source>
        <dbReference type="ARBA" id="ARBA00022723"/>
    </source>
</evidence>
<accession>A0A927IZ25</accession>
<protein>
    <submittedName>
        <fullName evidence="7">Molybdopterin-dependent oxidoreductase</fullName>
    </submittedName>
</protein>
<dbReference type="InterPro" id="IPR001041">
    <property type="entry name" value="2Fe-2S_ferredoxin-type"/>
</dbReference>
<dbReference type="RefSeq" id="WP_191827755.1">
    <property type="nucleotide sequence ID" value="NZ_JACYHB010000002.1"/>
</dbReference>
<dbReference type="SUPFAM" id="SSF54665">
    <property type="entry name" value="CO dehydrogenase molybdoprotein N-domain-like"/>
    <property type="match status" value="1"/>
</dbReference>
<dbReference type="PANTHER" id="PTHR11908:SF132">
    <property type="entry name" value="ALDEHYDE OXIDASE 1-RELATED"/>
    <property type="match status" value="1"/>
</dbReference>
<evidence type="ECO:0000313" key="7">
    <source>
        <dbReference type="EMBL" id="MBD8078190.1"/>
    </source>
</evidence>
<gene>
    <name evidence="7" type="ORF">IF651_03835</name>
</gene>
<dbReference type="InterPro" id="IPR036856">
    <property type="entry name" value="Ald_Oxase/Xan_DH_a/b_sf"/>
</dbReference>
<sequence length="969" mass="101881">MTTDRHLDEARPLVVDGRTVTDEPRAGQCLRTFLREQGALGVKKGCDGGDCGACTVHVDGVPVHSCLYPARRAAGHEVTTIAGLAATSHEQGTADDELHPVQQQFLDAQGFQCGFCTAGMIMTAATFDDAQREDLPRNLKGNLCRCTGYRAIGAAVLDGAGCGREHAAGAVPCDHAHDGGTASEHAADSAVRGFGTDVPAPAGHGVVTGAVRYTLDVDPADYPGLLHLKLVRSPHAHARVVAIDTSAALAVPGVQAVLTHADAPSIRFSTAQHELFTDDPDDTRLLDDVVRFVGQRVAAVVADTVAAAEEGVRRVRVTYEELPAVVDPEEAMTPGAALVHPDLDATAARVSRPEANVVAEVHSELGDVERGLAEADVVHEATYRTQRVQHAALETHCSIASLDDDGRLVVRSSTQVPYLARRHLARVLDLDPERVRVYCERVGGGFGGKQEVLTEDVVSLATLALQRPVQLELTRSEQFTATTTRHPFRIRVRAGARRDGTLTALHLDVLTNTGAYGNHGPGVMFHGCGESLAVYRCENKKVDAHSVYTNTVPAGAFRGYGLSQMIFAVESAVDELARQIGMDPHELRRRNVVREGDPMLSTHPTPEVDVLYGSYGLDQCLDLAADALARGRARDVATYGEGADGLPDVGDEWGVGEGTALSMIDTVPPRGHYSHARVRVRADGTVVAEVGTAEFGNGTTTVHAQLVASALGQDAGDVVVRQSDTDLVEHDTGAFGSTGTVVAGKASLAAASELAETVLKVAAGMPEADGAAPGDCRLVPGGVDCAGTVVALPDVARAATAAGIELVAEGRWGGTPRSVAFNVHGFRVAVHRGTGEIRILQSVQAADAGEVVNPRQCRGQIEGGIAQALGAALYENVVVDDAGRVTTDIFRQYHLPTFADVPRSEVYFARTSDTTGPMGAKSMSESPFNPVAPALANAIRAATGVRFAELPLARDLVYLGMKAAGVCAS</sequence>
<dbReference type="Pfam" id="PF01799">
    <property type="entry name" value="Fer2_2"/>
    <property type="match status" value="1"/>
</dbReference>
<dbReference type="GO" id="GO:0005506">
    <property type="term" value="F:iron ion binding"/>
    <property type="evidence" value="ECO:0007669"/>
    <property type="project" value="InterPro"/>
</dbReference>
<evidence type="ECO:0000256" key="2">
    <source>
        <dbReference type="ARBA" id="ARBA00022505"/>
    </source>
</evidence>
<organism evidence="7 8">
    <name type="scientific">Cellulosimicrobium arenosum</name>
    <dbReference type="NCBI Taxonomy" id="2708133"/>
    <lineage>
        <taxon>Bacteria</taxon>
        <taxon>Bacillati</taxon>
        <taxon>Actinomycetota</taxon>
        <taxon>Actinomycetes</taxon>
        <taxon>Micrococcales</taxon>
        <taxon>Promicromonosporaceae</taxon>
        <taxon>Cellulosimicrobium</taxon>
    </lineage>
</organism>
<dbReference type="InterPro" id="IPR016208">
    <property type="entry name" value="Ald_Oxase/xanthine_DH-like"/>
</dbReference>
<dbReference type="GO" id="GO:0051537">
    <property type="term" value="F:2 iron, 2 sulfur cluster binding"/>
    <property type="evidence" value="ECO:0007669"/>
    <property type="project" value="InterPro"/>
</dbReference>
<dbReference type="InterPro" id="IPR046867">
    <property type="entry name" value="AldOxase/xan_DH_MoCoBD2"/>
</dbReference>
<dbReference type="GO" id="GO:0016491">
    <property type="term" value="F:oxidoreductase activity"/>
    <property type="evidence" value="ECO:0007669"/>
    <property type="project" value="UniProtKB-KW"/>
</dbReference>
<dbReference type="AlphaFoldDB" id="A0A927IZ25"/>
<dbReference type="Gene3D" id="3.10.20.30">
    <property type="match status" value="1"/>
</dbReference>
<feature type="domain" description="Aldehyde oxidase/xanthine dehydrogenase a/b hammerhead" evidence="6">
    <location>
        <begin position="208"/>
        <end position="323"/>
    </location>
</feature>
<dbReference type="InterPro" id="IPR008274">
    <property type="entry name" value="AldOxase/xan_DH_MoCoBD1"/>
</dbReference>
<dbReference type="Pfam" id="PF02738">
    <property type="entry name" value="MoCoBD_1"/>
    <property type="match status" value="1"/>
</dbReference>
<reference evidence="7" key="1">
    <citation type="journal article" date="2018" name="Curr. Microbiol.">
        <title>Cellulosimicrobium arenosum sp. nov., Isolated from Marine Sediment Sand.</title>
        <authorList>
            <person name="Oh M."/>
            <person name="Kim J.H."/>
            <person name="Yoon J.H."/>
            <person name="Schumann P."/>
            <person name="Kim W."/>
        </authorList>
    </citation>
    <scope>NUCLEOTIDE SEQUENCE</scope>
    <source>
        <strain evidence="7">KCTC 49039</strain>
    </source>
</reference>
<comment type="caution">
    <text evidence="7">The sequence shown here is derived from an EMBL/GenBank/DDBJ whole genome shotgun (WGS) entry which is preliminary data.</text>
</comment>
<dbReference type="InterPro" id="IPR036010">
    <property type="entry name" value="2Fe-2S_ferredoxin-like_sf"/>
</dbReference>
<dbReference type="Pfam" id="PF00111">
    <property type="entry name" value="Fer2"/>
    <property type="match status" value="1"/>
</dbReference>
<evidence type="ECO:0000256" key="4">
    <source>
        <dbReference type="ARBA" id="ARBA00023002"/>
    </source>
</evidence>
<comment type="similarity">
    <text evidence="1">Belongs to the xanthine dehydrogenase family.</text>
</comment>
<evidence type="ECO:0000259" key="6">
    <source>
        <dbReference type="SMART" id="SM01008"/>
    </source>
</evidence>
<dbReference type="SUPFAM" id="SSF47741">
    <property type="entry name" value="CO dehydrogenase ISP C-domain like"/>
    <property type="match status" value="1"/>
</dbReference>
<dbReference type="Pfam" id="PF01315">
    <property type="entry name" value="Ald_Xan_dh_C"/>
    <property type="match status" value="1"/>
</dbReference>
<dbReference type="SMART" id="SM01008">
    <property type="entry name" value="Ald_Xan_dh_C"/>
    <property type="match status" value="1"/>
</dbReference>
<keyword evidence="8" id="KW-1185">Reference proteome</keyword>
<dbReference type="PROSITE" id="PS00197">
    <property type="entry name" value="2FE2S_FER_1"/>
    <property type="match status" value="1"/>
</dbReference>
<dbReference type="Pfam" id="PF20256">
    <property type="entry name" value="MoCoBD_2"/>
    <property type="match status" value="1"/>
</dbReference>
<proteinExistence type="inferred from homology"/>
<dbReference type="PANTHER" id="PTHR11908">
    <property type="entry name" value="XANTHINE DEHYDROGENASE"/>
    <property type="match status" value="1"/>
</dbReference>
<dbReference type="InterPro" id="IPR000674">
    <property type="entry name" value="Ald_Oxase/Xan_DH_a/b"/>
</dbReference>
<evidence type="ECO:0000256" key="1">
    <source>
        <dbReference type="ARBA" id="ARBA00006849"/>
    </source>
</evidence>
<evidence type="ECO:0000313" key="8">
    <source>
        <dbReference type="Proteomes" id="UP000610846"/>
    </source>
</evidence>